<gene>
    <name evidence="1" type="ORF">CDAR_576301</name>
</gene>
<evidence type="ECO:0000313" key="1">
    <source>
        <dbReference type="EMBL" id="GIY05939.1"/>
    </source>
</evidence>
<dbReference type="Proteomes" id="UP001054837">
    <property type="component" value="Unassembled WGS sequence"/>
</dbReference>
<name>A0AAV4QB72_9ARAC</name>
<sequence>MTETDRALNESVCFIKTKSAFSASSIILSTPFLDNVQKTLSIQSMARWETAGVRVVISTERSFRSTGPVCVTPRSREEAGIKKSSLELYGDFPRNSVDSYLNRFLKLFNKVSRFFYSTVFEKDLLLSLHCKRVPGSLPRLSSKPARHFSHSRKADPLNGIPAVGLHSSFAQITGRADSRASHSPRSGALMTAIRPRPLFKSALQIMQQHTDKMNSPRKFN</sequence>
<organism evidence="1 2">
    <name type="scientific">Caerostris darwini</name>
    <dbReference type="NCBI Taxonomy" id="1538125"/>
    <lineage>
        <taxon>Eukaryota</taxon>
        <taxon>Metazoa</taxon>
        <taxon>Ecdysozoa</taxon>
        <taxon>Arthropoda</taxon>
        <taxon>Chelicerata</taxon>
        <taxon>Arachnida</taxon>
        <taxon>Araneae</taxon>
        <taxon>Araneomorphae</taxon>
        <taxon>Entelegynae</taxon>
        <taxon>Araneoidea</taxon>
        <taxon>Araneidae</taxon>
        <taxon>Caerostris</taxon>
    </lineage>
</organism>
<dbReference type="EMBL" id="BPLQ01004153">
    <property type="protein sequence ID" value="GIY05939.1"/>
    <property type="molecule type" value="Genomic_DNA"/>
</dbReference>
<proteinExistence type="predicted"/>
<dbReference type="AlphaFoldDB" id="A0AAV4QB72"/>
<reference evidence="1 2" key="1">
    <citation type="submission" date="2021-06" db="EMBL/GenBank/DDBJ databases">
        <title>Caerostris darwini draft genome.</title>
        <authorList>
            <person name="Kono N."/>
            <person name="Arakawa K."/>
        </authorList>
    </citation>
    <scope>NUCLEOTIDE SEQUENCE [LARGE SCALE GENOMIC DNA]</scope>
</reference>
<accession>A0AAV4QB72</accession>
<evidence type="ECO:0000313" key="2">
    <source>
        <dbReference type="Proteomes" id="UP001054837"/>
    </source>
</evidence>
<protein>
    <submittedName>
        <fullName evidence="1">Uncharacterized protein</fullName>
    </submittedName>
</protein>
<comment type="caution">
    <text evidence="1">The sequence shown here is derived from an EMBL/GenBank/DDBJ whole genome shotgun (WGS) entry which is preliminary data.</text>
</comment>
<keyword evidence="2" id="KW-1185">Reference proteome</keyword>